<accession>A0AAW9RUL6</accession>
<dbReference type="InterPro" id="IPR018644">
    <property type="entry name" value="DUF2071"/>
</dbReference>
<gene>
    <name evidence="1" type="ORF">AAG747_11765</name>
</gene>
<evidence type="ECO:0000313" key="1">
    <source>
        <dbReference type="EMBL" id="MEN7548592.1"/>
    </source>
</evidence>
<dbReference type="Proteomes" id="UP001403385">
    <property type="component" value="Unassembled WGS sequence"/>
</dbReference>
<dbReference type="InterPro" id="IPR023375">
    <property type="entry name" value="ADC_dom_sf"/>
</dbReference>
<reference evidence="1 2" key="1">
    <citation type="submission" date="2024-04" db="EMBL/GenBank/DDBJ databases">
        <title>Novel genus in family Flammeovirgaceae.</title>
        <authorList>
            <person name="Nguyen T.H."/>
            <person name="Vuong T.Q."/>
            <person name="Le H."/>
            <person name="Kim S.-G."/>
        </authorList>
    </citation>
    <scope>NUCLEOTIDE SEQUENCE [LARGE SCALE GENOMIC DNA]</scope>
    <source>
        <strain evidence="1 2">JCM 23209</strain>
    </source>
</reference>
<evidence type="ECO:0000313" key="2">
    <source>
        <dbReference type="Proteomes" id="UP001403385"/>
    </source>
</evidence>
<comment type="caution">
    <text evidence="1">The sequence shown here is derived from an EMBL/GenBank/DDBJ whole genome shotgun (WGS) entry which is preliminary data.</text>
</comment>
<protein>
    <submittedName>
        <fullName evidence="1">DUF2071 domain-containing protein</fullName>
    </submittedName>
</protein>
<dbReference type="Gene3D" id="2.40.400.10">
    <property type="entry name" value="Acetoacetate decarboxylase-like"/>
    <property type="match status" value="1"/>
</dbReference>
<dbReference type="Pfam" id="PF09844">
    <property type="entry name" value="DUF2071"/>
    <property type="match status" value="1"/>
</dbReference>
<dbReference type="SUPFAM" id="SSF160104">
    <property type="entry name" value="Acetoacetate decarboxylase-like"/>
    <property type="match status" value="1"/>
</dbReference>
<dbReference type="RefSeq" id="WP_346821371.1">
    <property type="nucleotide sequence ID" value="NZ_JBDKWZ010000006.1"/>
</dbReference>
<dbReference type="AlphaFoldDB" id="A0AAW9RUL6"/>
<keyword evidence="2" id="KW-1185">Reference proteome</keyword>
<dbReference type="EMBL" id="JBDKWZ010000006">
    <property type="protein sequence ID" value="MEN7548592.1"/>
    <property type="molecule type" value="Genomic_DNA"/>
</dbReference>
<name>A0AAW9RUL6_9BACT</name>
<proteinExistence type="predicted"/>
<organism evidence="1 2">
    <name type="scientific">Rapidithrix thailandica</name>
    <dbReference type="NCBI Taxonomy" id="413964"/>
    <lineage>
        <taxon>Bacteria</taxon>
        <taxon>Pseudomonadati</taxon>
        <taxon>Bacteroidota</taxon>
        <taxon>Cytophagia</taxon>
        <taxon>Cytophagales</taxon>
        <taxon>Flammeovirgaceae</taxon>
        <taxon>Rapidithrix</taxon>
    </lineage>
</organism>
<sequence>MLSTLKNHPFAVEAFFERSVVLTFAVPQKELQALIPECLSLDTFQDQWAFLAIAMVQTRNLRPKGFPGFLGNNFFLIGYRVFVRYVNAKGKRLRGLYILKSETDSAQMKFMGNLFTHYQYTTTDIQQTRHPNTSKFTSKYSDFSIEIEEKPEQDLLLPPESPFANWKEARRFAGPLPFTFTYLPASKKVVIIEGVRQNWQPKPLEVKHHRISFLDSLNLHDIRLANAFYIQNIPYYWKKGKVETWQG</sequence>